<accession>A0AAD5US78</accession>
<sequence length="235" mass="26039">MLPSKPSPKRNTVSPSRSFTATKEGNSLATSLPTISNQKEPSADSQSMIPPSTMVWLNEPTERSLTKKLVDQAEEVRYLGPDPTSNGFRVYWPKHKVVSVERNVIFSSCAISPVEGEYDTSLPRTNEKLTPTTIPSLPPAKVISEPLDPDILTEKRIRKPTEKARLIAQGVGLVRLEIEDDEMDEGYVIANMANVVSETLMQDPRSLKEARLAPDADDWMEALGLEFSCLESRNA</sequence>
<dbReference type="InterPro" id="IPR057670">
    <property type="entry name" value="SH3_retrovirus"/>
</dbReference>
<evidence type="ECO:0000313" key="4">
    <source>
        <dbReference type="Proteomes" id="UP001212997"/>
    </source>
</evidence>
<proteinExistence type="predicted"/>
<name>A0AAD5US78_9APHY</name>
<feature type="compositionally biased region" description="Polar residues" evidence="1">
    <location>
        <begin position="9"/>
        <end position="50"/>
    </location>
</feature>
<evidence type="ECO:0000259" key="2">
    <source>
        <dbReference type="Pfam" id="PF25597"/>
    </source>
</evidence>
<dbReference type="AlphaFoldDB" id="A0AAD5US78"/>
<protein>
    <recommendedName>
        <fullName evidence="2">Retroviral polymerase SH3-like domain-containing protein</fullName>
    </recommendedName>
</protein>
<dbReference type="Pfam" id="PF25597">
    <property type="entry name" value="SH3_retrovirus"/>
    <property type="match status" value="1"/>
</dbReference>
<dbReference type="EMBL" id="JANAWD010001073">
    <property type="protein sequence ID" value="KAJ3474396.1"/>
    <property type="molecule type" value="Genomic_DNA"/>
</dbReference>
<feature type="region of interest" description="Disordered" evidence="1">
    <location>
        <begin position="1"/>
        <end position="50"/>
    </location>
</feature>
<feature type="compositionally biased region" description="Polar residues" evidence="1">
    <location>
        <begin position="122"/>
        <end position="135"/>
    </location>
</feature>
<feature type="region of interest" description="Disordered" evidence="1">
    <location>
        <begin position="122"/>
        <end position="141"/>
    </location>
</feature>
<comment type="caution">
    <text evidence="3">The sequence shown here is derived from an EMBL/GenBank/DDBJ whole genome shotgun (WGS) entry which is preliminary data.</text>
</comment>
<organism evidence="3 4">
    <name type="scientific">Meripilus lineatus</name>
    <dbReference type="NCBI Taxonomy" id="2056292"/>
    <lineage>
        <taxon>Eukaryota</taxon>
        <taxon>Fungi</taxon>
        <taxon>Dikarya</taxon>
        <taxon>Basidiomycota</taxon>
        <taxon>Agaricomycotina</taxon>
        <taxon>Agaricomycetes</taxon>
        <taxon>Polyporales</taxon>
        <taxon>Meripilaceae</taxon>
        <taxon>Meripilus</taxon>
    </lineage>
</organism>
<evidence type="ECO:0000313" key="3">
    <source>
        <dbReference type="EMBL" id="KAJ3474396.1"/>
    </source>
</evidence>
<reference evidence="3" key="1">
    <citation type="submission" date="2022-07" db="EMBL/GenBank/DDBJ databases">
        <title>Genome Sequence of Physisporinus lineatus.</title>
        <authorList>
            <person name="Buettner E."/>
        </authorList>
    </citation>
    <scope>NUCLEOTIDE SEQUENCE</scope>
    <source>
        <strain evidence="3">VT162</strain>
    </source>
</reference>
<feature type="domain" description="Retroviral polymerase SH3-like" evidence="2">
    <location>
        <begin position="66"/>
        <end position="108"/>
    </location>
</feature>
<gene>
    <name evidence="3" type="ORF">NLI96_g12481</name>
</gene>
<evidence type="ECO:0000256" key="1">
    <source>
        <dbReference type="SAM" id="MobiDB-lite"/>
    </source>
</evidence>
<dbReference type="Proteomes" id="UP001212997">
    <property type="component" value="Unassembled WGS sequence"/>
</dbReference>
<keyword evidence="4" id="KW-1185">Reference proteome</keyword>